<name>A0ABR0J583_9EURO</name>
<organism evidence="1 2">
    <name type="scientific">Exophiala sideris</name>
    <dbReference type="NCBI Taxonomy" id="1016849"/>
    <lineage>
        <taxon>Eukaryota</taxon>
        <taxon>Fungi</taxon>
        <taxon>Dikarya</taxon>
        <taxon>Ascomycota</taxon>
        <taxon>Pezizomycotina</taxon>
        <taxon>Eurotiomycetes</taxon>
        <taxon>Chaetothyriomycetidae</taxon>
        <taxon>Chaetothyriales</taxon>
        <taxon>Herpotrichiellaceae</taxon>
        <taxon>Exophiala</taxon>
    </lineage>
</organism>
<gene>
    <name evidence="1" type="ORF">LTR69_007891</name>
</gene>
<evidence type="ECO:0000313" key="1">
    <source>
        <dbReference type="EMBL" id="KAK5056350.1"/>
    </source>
</evidence>
<dbReference type="Proteomes" id="UP001345691">
    <property type="component" value="Unassembled WGS sequence"/>
</dbReference>
<sequence>MSLIIRFTEAPIEIPARTQGDVFLQIGKVSKGPALQVSSRVLARSFKRFASYNFEGRAAEEPFVFVDETHRGMALLMSIAHGGEEVDPAAIPFEEVKRAAEYARKHGYEPAGQSRNPKWLPLYLRNQLPPDKSFFPEPILCRDPKGCFERIINVLYIAFVFDCSEEFARAGRQLTWILAPTDLTNCMLFGLPHEIQNDFRHAFDNANNALRSELMSELPPVFYPNPHRNEHGPCLKCNLIPHEQRWCRELTLRNASRKDRLAEVPNCDYYDRATGSLWTNFSAMIKDMEEVCKEQAEIAGLLPCGRFRARAFPLSHGEILHNIYLSIGGPCLRCFRDGDGSFKHHCDHVTDENFQLQVWPEVGEV</sequence>
<reference evidence="1 2" key="1">
    <citation type="submission" date="2023-08" db="EMBL/GenBank/DDBJ databases">
        <title>Black Yeasts Isolated from many extreme environments.</title>
        <authorList>
            <person name="Coleine C."/>
            <person name="Stajich J.E."/>
            <person name="Selbmann L."/>
        </authorList>
    </citation>
    <scope>NUCLEOTIDE SEQUENCE [LARGE SCALE GENOMIC DNA]</scope>
    <source>
        <strain evidence="1 2">CCFEE 6328</strain>
    </source>
</reference>
<evidence type="ECO:0008006" key="3">
    <source>
        <dbReference type="Google" id="ProtNLM"/>
    </source>
</evidence>
<dbReference type="EMBL" id="JAVRRF010000018">
    <property type="protein sequence ID" value="KAK5056350.1"/>
    <property type="molecule type" value="Genomic_DNA"/>
</dbReference>
<keyword evidence="2" id="KW-1185">Reference proteome</keyword>
<protein>
    <recommendedName>
        <fullName evidence="3">BTB domain-containing protein</fullName>
    </recommendedName>
</protein>
<evidence type="ECO:0000313" key="2">
    <source>
        <dbReference type="Proteomes" id="UP001345691"/>
    </source>
</evidence>
<comment type="caution">
    <text evidence="1">The sequence shown here is derived from an EMBL/GenBank/DDBJ whole genome shotgun (WGS) entry which is preliminary data.</text>
</comment>
<accession>A0ABR0J583</accession>
<proteinExistence type="predicted"/>